<sequence>MRAPLCVTSVFFFLFCFLYELSSSKSVLYSRESLTVSSNQTLVSPGNVFELGLFKPNESISRWYLGIWYKEDPKRTSLWVANRVKPLTKPVGTLKFFNNTLFLFEQDNIPAVWKTNLTGGGVRSRMVAELFDNGNFVVKDSSDPEGYLWQSFDSPTDTLLPEMKFKIFDFFDSEDDPRQTLHSWSSPGDPSPTDMYSSFQIRKDLNIIAIFVGGNQMDTWNGYQFGDMPPVFELKEGWLVMKTLESSSSYSRLTIRTIRQGVLYELYSWNSEAKEWKMSWSIGEDSCYLKGLEKPCGSYSYCSKNDTSQQQCHCIRGFYPKLERLTWSHDCVRSTAIHCGGGEFVKLAKMKLPGTAPMVTSDSRLNLEKCKESCLVGCNCTAYALVENRKGERSCLNWKGELHDMRNYTTGGQDLYVRVAGLAANDHG</sequence>
<dbReference type="Pfam" id="PF00954">
    <property type="entry name" value="S_locus_glycop"/>
    <property type="match status" value="1"/>
</dbReference>
<keyword evidence="2" id="KW-0430">Lectin</keyword>
<evidence type="ECO:0000256" key="5">
    <source>
        <dbReference type="SAM" id="SignalP"/>
    </source>
</evidence>
<evidence type="ECO:0000259" key="6">
    <source>
        <dbReference type="PROSITE" id="PS50927"/>
    </source>
</evidence>
<feature type="domain" description="Bulb-type lectin" evidence="6">
    <location>
        <begin position="27"/>
        <end position="151"/>
    </location>
</feature>
<dbReference type="GeneID" id="104738529"/>
<dbReference type="PANTHER" id="PTHR32444:SF89">
    <property type="entry name" value="S GLYCOPROTEIN"/>
    <property type="match status" value="1"/>
</dbReference>
<name>A0ABM0VJ25_CAMSA</name>
<dbReference type="PANTHER" id="PTHR32444">
    <property type="entry name" value="BULB-TYPE LECTIN DOMAIN-CONTAINING PROTEIN"/>
    <property type="match status" value="1"/>
</dbReference>
<dbReference type="InterPro" id="IPR036426">
    <property type="entry name" value="Bulb-type_lectin_dom_sf"/>
</dbReference>
<dbReference type="CDD" id="cd01098">
    <property type="entry name" value="PAN_AP_plant"/>
    <property type="match status" value="1"/>
</dbReference>
<dbReference type="Proteomes" id="UP000694864">
    <property type="component" value="Chromosome 13"/>
</dbReference>
<reference evidence="8" key="1">
    <citation type="journal article" date="2014" name="Nat. Commun.">
        <title>The emerging biofuel crop Camelina sativa retains a highly undifferentiated hexaploid genome structure.</title>
        <authorList>
            <person name="Kagale S."/>
            <person name="Koh C."/>
            <person name="Nixon J."/>
            <person name="Bollina V."/>
            <person name="Clarke W.E."/>
            <person name="Tuteja R."/>
            <person name="Spillane C."/>
            <person name="Robinson S.J."/>
            <person name="Links M.G."/>
            <person name="Clarke C."/>
            <person name="Higgins E.E."/>
            <person name="Huebert T."/>
            <person name="Sharpe A.G."/>
            <person name="Parkin I.A."/>
        </authorList>
    </citation>
    <scope>NUCLEOTIDE SEQUENCE [LARGE SCALE GENOMIC DNA]</scope>
    <source>
        <strain evidence="8">cv. DH55</strain>
    </source>
</reference>
<keyword evidence="4" id="KW-0325">Glycoprotein</keyword>
<evidence type="ECO:0000256" key="1">
    <source>
        <dbReference type="ARBA" id="ARBA00022729"/>
    </source>
</evidence>
<dbReference type="SMART" id="SM00108">
    <property type="entry name" value="B_lectin"/>
    <property type="match status" value="1"/>
</dbReference>
<evidence type="ECO:0000259" key="7">
    <source>
        <dbReference type="PROSITE" id="PS50948"/>
    </source>
</evidence>
<dbReference type="InterPro" id="IPR003609">
    <property type="entry name" value="Pan_app"/>
</dbReference>
<keyword evidence="8" id="KW-1185">Reference proteome</keyword>
<evidence type="ECO:0000256" key="3">
    <source>
        <dbReference type="ARBA" id="ARBA00023157"/>
    </source>
</evidence>
<evidence type="ECO:0000313" key="9">
    <source>
        <dbReference type="RefSeq" id="XP_010456994.1"/>
    </source>
</evidence>
<dbReference type="RefSeq" id="XP_010456994.1">
    <property type="nucleotide sequence ID" value="XM_010458692.1"/>
</dbReference>
<feature type="chain" id="PRO_5047355797" evidence="5">
    <location>
        <begin position="25"/>
        <end position="428"/>
    </location>
</feature>
<reference evidence="9" key="2">
    <citation type="submission" date="2025-08" db="UniProtKB">
        <authorList>
            <consortium name="RefSeq"/>
        </authorList>
    </citation>
    <scope>IDENTIFICATION</scope>
    <source>
        <tissue evidence="9">Leaf</tissue>
    </source>
</reference>
<accession>A0ABM0VJ25</accession>
<evidence type="ECO:0000313" key="8">
    <source>
        <dbReference type="Proteomes" id="UP000694864"/>
    </source>
</evidence>
<keyword evidence="1 5" id="KW-0732">Signal</keyword>
<dbReference type="Pfam" id="PF08276">
    <property type="entry name" value="PAN_2"/>
    <property type="match status" value="1"/>
</dbReference>
<dbReference type="InterPro" id="IPR001480">
    <property type="entry name" value="Bulb-type_lectin_dom"/>
</dbReference>
<keyword evidence="3" id="KW-1015">Disulfide bond</keyword>
<dbReference type="SUPFAM" id="SSF51110">
    <property type="entry name" value="alpha-D-mannose-specific plant lectins"/>
    <property type="match status" value="1"/>
</dbReference>
<gene>
    <name evidence="9" type="primary">LOC104738529</name>
</gene>
<dbReference type="Pfam" id="PF01453">
    <property type="entry name" value="B_lectin"/>
    <property type="match status" value="1"/>
</dbReference>
<dbReference type="CDD" id="cd00028">
    <property type="entry name" value="B_lectin"/>
    <property type="match status" value="1"/>
</dbReference>
<evidence type="ECO:0000256" key="2">
    <source>
        <dbReference type="ARBA" id="ARBA00022734"/>
    </source>
</evidence>
<dbReference type="Gene3D" id="2.90.10.10">
    <property type="entry name" value="Bulb-type lectin domain"/>
    <property type="match status" value="1"/>
</dbReference>
<organism evidence="8 9">
    <name type="scientific">Camelina sativa</name>
    <name type="common">False flax</name>
    <name type="synonym">Myagrum sativum</name>
    <dbReference type="NCBI Taxonomy" id="90675"/>
    <lineage>
        <taxon>Eukaryota</taxon>
        <taxon>Viridiplantae</taxon>
        <taxon>Streptophyta</taxon>
        <taxon>Embryophyta</taxon>
        <taxon>Tracheophyta</taxon>
        <taxon>Spermatophyta</taxon>
        <taxon>Magnoliopsida</taxon>
        <taxon>eudicotyledons</taxon>
        <taxon>Gunneridae</taxon>
        <taxon>Pentapetalae</taxon>
        <taxon>rosids</taxon>
        <taxon>malvids</taxon>
        <taxon>Brassicales</taxon>
        <taxon>Brassicaceae</taxon>
        <taxon>Camelineae</taxon>
        <taxon>Camelina</taxon>
    </lineage>
</organism>
<dbReference type="PROSITE" id="PS50927">
    <property type="entry name" value="BULB_LECTIN"/>
    <property type="match status" value="1"/>
</dbReference>
<feature type="domain" description="Apple" evidence="7">
    <location>
        <begin position="339"/>
        <end position="420"/>
    </location>
</feature>
<protein>
    <submittedName>
        <fullName evidence="9">Receptor-like serine/threonine-protein kinase SD1-8</fullName>
    </submittedName>
</protein>
<evidence type="ECO:0000256" key="4">
    <source>
        <dbReference type="ARBA" id="ARBA00023180"/>
    </source>
</evidence>
<dbReference type="InterPro" id="IPR000858">
    <property type="entry name" value="S_locus_glycoprot_dom"/>
</dbReference>
<dbReference type="SMART" id="SM00473">
    <property type="entry name" value="PAN_AP"/>
    <property type="match status" value="1"/>
</dbReference>
<dbReference type="PROSITE" id="PS50948">
    <property type="entry name" value="PAN"/>
    <property type="match status" value="1"/>
</dbReference>
<proteinExistence type="predicted"/>
<feature type="signal peptide" evidence="5">
    <location>
        <begin position="1"/>
        <end position="24"/>
    </location>
</feature>